<evidence type="ECO:0000256" key="1">
    <source>
        <dbReference type="SAM" id="SignalP"/>
    </source>
</evidence>
<evidence type="ECO:0008006" key="4">
    <source>
        <dbReference type="Google" id="ProtNLM"/>
    </source>
</evidence>
<dbReference type="AlphaFoldDB" id="A0A366XTV5"/>
<sequence>MHQKLRLVIFFFLVLTLLVGCTANEDEKKNGSANLTNVSVQAKVDQTISEKAKEELAKMKEITEVRAINTEEELLVGFDVKQMKRLKIKSIEAKVEKKLKKLFPDHKIYVYSDRKILIEAEDIEAKVQDGSFDKKKLTKEIDTLKDLMKGQTTHKDMHELFSN</sequence>
<proteinExistence type="predicted"/>
<dbReference type="InterPro" id="IPR019076">
    <property type="entry name" value="Spore_lipoprot_YhcN/YlaJ-like"/>
</dbReference>
<accession>A0A366XTV5</accession>
<name>A0A366XTV5_9BACI</name>
<feature type="signal peptide" evidence="1">
    <location>
        <begin position="1"/>
        <end position="23"/>
    </location>
</feature>
<evidence type="ECO:0000313" key="2">
    <source>
        <dbReference type="EMBL" id="RBW67391.1"/>
    </source>
</evidence>
<keyword evidence="1" id="KW-0732">Signal</keyword>
<comment type="caution">
    <text evidence="2">The sequence shown here is derived from an EMBL/GenBank/DDBJ whole genome shotgun (WGS) entry which is preliminary data.</text>
</comment>
<evidence type="ECO:0000313" key="3">
    <source>
        <dbReference type="Proteomes" id="UP000253314"/>
    </source>
</evidence>
<protein>
    <recommendedName>
        <fullName evidence="4">Sporulation protein</fullName>
    </recommendedName>
</protein>
<dbReference type="EMBL" id="QOCW01000039">
    <property type="protein sequence ID" value="RBW67391.1"/>
    <property type="molecule type" value="Genomic_DNA"/>
</dbReference>
<dbReference type="Pfam" id="PF09580">
    <property type="entry name" value="Spore_YhcN_YlaJ"/>
    <property type="match status" value="1"/>
</dbReference>
<reference evidence="2 3" key="1">
    <citation type="submission" date="2018-07" db="EMBL/GenBank/DDBJ databases">
        <title>Lottiidibacillus patelloidae gen. nov., sp. nov., isolated from the intestinal tract of a marine limpet and the reclassification of B. taeanensis BH030017T, B. algicola KMM 3737T and B. hwajinpoensis SW-72T as genus Lottiidibacillus.</title>
        <authorList>
            <person name="Liu R."/>
            <person name="Huang Z."/>
        </authorList>
    </citation>
    <scope>NUCLEOTIDE SEQUENCE [LARGE SCALE GENOMIC DNA]</scope>
    <source>
        <strain evidence="2 3">BH030017</strain>
    </source>
</reference>
<dbReference type="PROSITE" id="PS51257">
    <property type="entry name" value="PROKAR_LIPOPROTEIN"/>
    <property type="match status" value="1"/>
</dbReference>
<feature type="chain" id="PRO_5038332833" description="Sporulation protein" evidence="1">
    <location>
        <begin position="24"/>
        <end position="163"/>
    </location>
</feature>
<organism evidence="2 3">
    <name type="scientific">Bacillus taeanensis</name>
    <dbReference type="NCBI Taxonomy" id="273032"/>
    <lineage>
        <taxon>Bacteria</taxon>
        <taxon>Bacillati</taxon>
        <taxon>Bacillota</taxon>
        <taxon>Bacilli</taxon>
        <taxon>Bacillales</taxon>
        <taxon>Bacillaceae</taxon>
        <taxon>Bacillus</taxon>
    </lineage>
</organism>
<dbReference type="Proteomes" id="UP000253314">
    <property type="component" value="Unassembled WGS sequence"/>
</dbReference>
<keyword evidence="3" id="KW-1185">Reference proteome</keyword>
<gene>
    <name evidence="2" type="ORF">DS031_22595</name>
</gene>
<dbReference type="OrthoDB" id="2455217at2"/>
<dbReference type="RefSeq" id="WP_113808426.1">
    <property type="nucleotide sequence ID" value="NZ_QOCW01000039.1"/>
</dbReference>